<organism evidence="1 2">
    <name type="scientific">Nepenthes gracilis</name>
    <name type="common">Slender pitcher plant</name>
    <dbReference type="NCBI Taxonomy" id="150966"/>
    <lineage>
        <taxon>Eukaryota</taxon>
        <taxon>Viridiplantae</taxon>
        <taxon>Streptophyta</taxon>
        <taxon>Embryophyta</taxon>
        <taxon>Tracheophyta</taxon>
        <taxon>Spermatophyta</taxon>
        <taxon>Magnoliopsida</taxon>
        <taxon>eudicotyledons</taxon>
        <taxon>Gunneridae</taxon>
        <taxon>Pentapetalae</taxon>
        <taxon>Caryophyllales</taxon>
        <taxon>Nepenthaceae</taxon>
        <taxon>Nepenthes</taxon>
    </lineage>
</organism>
<protein>
    <submittedName>
        <fullName evidence="1">Uncharacterized protein</fullName>
    </submittedName>
</protein>
<comment type="caution">
    <text evidence="1">The sequence shown here is derived from an EMBL/GenBank/DDBJ whole genome shotgun (WGS) entry which is preliminary data.</text>
</comment>
<keyword evidence="2" id="KW-1185">Reference proteome</keyword>
<evidence type="ECO:0000313" key="1">
    <source>
        <dbReference type="EMBL" id="GMH19216.1"/>
    </source>
</evidence>
<dbReference type="Proteomes" id="UP001279734">
    <property type="component" value="Unassembled WGS sequence"/>
</dbReference>
<gene>
    <name evidence="1" type="ORF">Nepgr_021057</name>
</gene>
<proteinExistence type="predicted"/>
<dbReference type="AlphaFoldDB" id="A0AAD3XWZ8"/>
<sequence>MLVGLGRPVGSFVGVAFDDPRVSCLKDSVGSCAAVFADLLPSGILMSCWCCFQLLKMMLLVFNWGFLLPVKVGGLACLLSPADVVLPGASVAWATTPSDFGLAAVCFGSAGSFLGRLLSSDETGSGCIGRLHDDPV</sequence>
<accession>A0AAD3XWZ8</accession>
<reference evidence="1" key="1">
    <citation type="submission" date="2023-05" db="EMBL/GenBank/DDBJ databases">
        <title>Nepenthes gracilis genome sequencing.</title>
        <authorList>
            <person name="Fukushima K."/>
        </authorList>
    </citation>
    <scope>NUCLEOTIDE SEQUENCE</scope>
    <source>
        <strain evidence="1">SING2019-196</strain>
    </source>
</reference>
<dbReference type="EMBL" id="BSYO01000020">
    <property type="protein sequence ID" value="GMH19216.1"/>
    <property type="molecule type" value="Genomic_DNA"/>
</dbReference>
<evidence type="ECO:0000313" key="2">
    <source>
        <dbReference type="Proteomes" id="UP001279734"/>
    </source>
</evidence>
<name>A0AAD3XWZ8_NEPGR</name>